<dbReference type="RefSeq" id="WP_097044739.1">
    <property type="nucleotide sequence ID" value="NZ_OBEH01000001.1"/>
</dbReference>
<accession>A0A285MHK8</accession>
<organism evidence="1 2">
    <name type="scientific">Flagellimonas pacifica</name>
    <dbReference type="NCBI Taxonomy" id="1247520"/>
    <lineage>
        <taxon>Bacteria</taxon>
        <taxon>Pseudomonadati</taxon>
        <taxon>Bacteroidota</taxon>
        <taxon>Flavobacteriia</taxon>
        <taxon>Flavobacteriales</taxon>
        <taxon>Flavobacteriaceae</taxon>
        <taxon>Flagellimonas</taxon>
    </lineage>
</organism>
<reference evidence="2" key="1">
    <citation type="submission" date="2017-09" db="EMBL/GenBank/DDBJ databases">
        <authorList>
            <person name="Varghese N."/>
            <person name="Submissions S."/>
        </authorList>
    </citation>
    <scope>NUCLEOTIDE SEQUENCE [LARGE SCALE GENOMIC DNA]</scope>
    <source>
        <strain evidence="2">DSM 25885</strain>
    </source>
</reference>
<protein>
    <submittedName>
        <fullName evidence="1">Uncharacterized protein</fullName>
    </submittedName>
</protein>
<keyword evidence="2" id="KW-1185">Reference proteome</keyword>
<evidence type="ECO:0000313" key="1">
    <source>
        <dbReference type="EMBL" id="SNY95446.1"/>
    </source>
</evidence>
<sequence length="59" mass="6886">MDNNKSKNEQSLNQGLMAKHVFSKNGAVFVRSSQNLKADEWSAINFYWMPILKLEKELR</sequence>
<dbReference type="OrthoDB" id="1450030at2"/>
<gene>
    <name evidence="1" type="ORF">SAMN06265377_1115</name>
</gene>
<dbReference type="Proteomes" id="UP000219048">
    <property type="component" value="Unassembled WGS sequence"/>
</dbReference>
<proteinExistence type="predicted"/>
<evidence type="ECO:0000313" key="2">
    <source>
        <dbReference type="Proteomes" id="UP000219048"/>
    </source>
</evidence>
<dbReference type="AlphaFoldDB" id="A0A285MHK8"/>
<dbReference type="EMBL" id="OBEH01000001">
    <property type="protein sequence ID" value="SNY95446.1"/>
    <property type="molecule type" value="Genomic_DNA"/>
</dbReference>
<name>A0A285MHK8_9FLAO</name>